<evidence type="ECO:0000256" key="1">
    <source>
        <dbReference type="SAM" id="Coils"/>
    </source>
</evidence>
<comment type="caution">
    <text evidence="4">The sequence shown here is derived from an EMBL/GenBank/DDBJ whole genome shotgun (WGS) entry which is preliminary data.</text>
</comment>
<dbReference type="EMBL" id="CAJNOQ010010777">
    <property type="protein sequence ID" value="CAF1260733.1"/>
    <property type="molecule type" value="Genomic_DNA"/>
</dbReference>
<evidence type="ECO:0000313" key="6">
    <source>
        <dbReference type="EMBL" id="CAF4038017.1"/>
    </source>
</evidence>
<organism evidence="4 7">
    <name type="scientific">Didymodactylos carnosus</name>
    <dbReference type="NCBI Taxonomy" id="1234261"/>
    <lineage>
        <taxon>Eukaryota</taxon>
        <taxon>Metazoa</taxon>
        <taxon>Spiralia</taxon>
        <taxon>Gnathifera</taxon>
        <taxon>Rotifera</taxon>
        <taxon>Eurotatoria</taxon>
        <taxon>Bdelloidea</taxon>
        <taxon>Philodinida</taxon>
        <taxon>Philodinidae</taxon>
        <taxon>Didymodactylos</taxon>
    </lineage>
</organism>
<dbReference type="Proteomes" id="UP000681722">
    <property type="component" value="Unassembled WGS sequence"/>
</dbReference>
<dbReference type="AlphaFoldDB" id="A0A815AU01"/>
<evidence type="ECO:0000313" key="3">
    <source>
        <dbReference type="EMBL" id="CAF1082585.1"/>
    </source>
</evidence>
<feature type="region of interest" description="Disordered" evidence="2">
    <location>
        <begin position="368"/>
        <end position="389"/>
    </location>
</feature>
<reference evidence="4" key="1">
    <citation type="submission" date="2021-02" db="EMBL/GenBank/DDBJ databases">
        <authorList>
            <person name="Nowell W R."/>
        </authorList>
    </citation>
    <scope>NUCLEOTIDE SEQUENCE</scope>
</reference>
<feature type="compositionally biased region" description="Polar residues" evidence="2">
    <location>
        <begin position="370"/>
        <end position="389"/>
    </location>
</feature>
<evidence type="ECO:0000313" key="4">
    <source>
        <dbReference type="EMBL" id="CAF1260733.1"/>
    </source>
</evidence>
<proteinExistence type="predicted"/>
<name>A0A815AU01_9BILA</name>
<dbReference type="EMBL" id="CAJOBA010009175">
    <property type="protein sequence ID" value="CAF3845376.1"/>
    <property type="molecule type" value="Genomic_DNA"/>
</dbReference>
<dbReference type="Proteomes" id="UP000682733">
    <property type="component" value="Unassembled WGS sequence"/>
</dbReference>
<dbReference type="Proteomes" id="UP000677228">
    <property type="component" value="Unassembled WGS sequence"/>
</dbReference>
<feature type="region of interest" description="Disordered" evidence="2">
    <location>
        <begin position="310"/>
        <end position="335"/>
    </location>
</feature>
<keyword evidence="7" id="KW-1185">Reference proteome</keyword>
<dbReference type="OrthoDB" id="9979872at2759"/>
<evidence type="ECO:0000313" key="5">
    <source>
        <dbReference type="EMBL" id="CAF3845376.1"/>
    </source>
</evidence>
<feature type="coiled-coil region" evidence="1">
    <location>
        <begin position="70"/>
        <end position="134"/>
    </location>
</feature>
<protein>
    <submittedName>
        <fullName evidence="4">Uncharacterized protein</fullName>
    </submittedName>
</protein>
<evidence type="ECO:0000313" key="7">
    <source>
        <dbReference type="Proteomes" id="UP000663829"/>
    </source>
</evidence>
<dbReference type="Proteomes" id="UP000663829">
    <property type="component" value="Unassembled WGS sequence"/>
</dbReference>
<dbReference type="EMBL" id="CAJNOK010009159">
    <property type="protein sequence ID" value="CAF1082585.1"/>
    <property type="molecule type" value="Genomic_DNA"/>
</dbReference>
<accession>A0A815AU01</accession>
<gene>
    <name evidence="4" type="ORF">GPM918_LOCUS26590</name>
    <name evidence="3" type="ORF">OVA965_LOCUS18435</name>
    <name evidence="6" type="ORF">SRO942_LOCUS26769</name>
    <name evidence="5" type="ORF">TMI583_LOCUS18447</name>
</gene>
<sequence>MSDKARSITNLTPSCAQTMCCQHPEITCRHCAQQYCYLCFMSHRTHIIDDMTSIHSQMVKNRKQGVDDIVKFIDKQAQDAKEQAKQLVDDAINRILNASKNIYQYIDNRRQTKLSRLNECLDKFDNDKNLLQEKLDGNIFLTADVIMDLRKKYAYNMFDHVGKINEKSNVTEQQTKNEIFFSNYRFYDELINLRQKWTFLQAALTTVYFPSKKDISLDKILTFLEYRHDRVLENYREHLALKEETKALSLKTGDELLNQLSFLKLATSIQILRSRREEVRTEKKLNVKESYNFYYTIDECDVIPALSDKKDYSHSSTTPLTKNEEKSNGATTPDNKNEEIITAIKIIKTPSIPLTKNEDEKREDVLIPSASANNIVNDDTSSQDSENSWQSVNRYDYEDLHEEQDSKNAKKLEECDKRYQKLVETLRKVEKQFDIKPVI</sequence>
<keyword evidence="1" id="KW-0175">Coiled coil</keyword>
<evidence type="ECO:0000256" key="2">
    <source>
        <dbReference type="SAM" id="MobiDB-lite"/>
    </source>
</evidence>
<dbReference type="EMBL" id="CAJOBC010018613">
    <property type="protein sequence ID" value="CAF4038017.1"/>
    <property type="molecule type" value="Genomic_DNA"/>
</dbReference>